<dbReference type="PROSITE" id="PS51891">
    <property type="entry name" value="CENP_V_GFA"/>
    <property type="match status" value="1"/>
</dbReference>
<dbReference type="PANTHER" id="PTHR33337">
    <property type="entry name" value="GFA DOMAIN-CONTAINING PROTEIN"/>
    <property type="match status" value="1"/>
</dbReference>
<dbReference type="SUPFAM" id="SSF51316">
    <property type="entry name" value="Mss4-like"/>
    <property type="match status" value="1"/>
</dbReference>
<feature type="domain" description="CENP-V/GFA" evidence="5">
    <location>
        <begin position="5"/>
        <end position="119"/>
    </location>
</feature>
<evidence type="ECO:0000313" key="6">
    <source>
        <dbReference type="EMBL" id="QIE56110.1"/>
    </source>
</evidence>
<dbReference type="KEGG" id="hdh:G5B40_11965"/>
<reference evidence="6 7" key="1">
    <citation type="submission" date="2020-02" db="EMBL/GenBank/DDBJ databases">
        <title>complete genome sequence of Rhodobacteraceae bacterium.</title>
        <authorList>
            <person name="Park J."/>
            <person name="Kim Y.-S."/>
            <person name="Kim K.-H."/>
        </authorList>
    </citation>
    <scope>NUCLEOTIDE SEQUENCE [LARGE SCALE GENOMIC DNA]</scope>
    <source>
        <strain evidence="6 7">RR4-56</strain>
    </source>
</reference>
<protein>
    <submittedName>
        <fullName evidence="6">GFA family protein</fullName>
    </submittedName>
</protein>
<dbReference type="RefSeq" id="WP_165098905.1">
    <property type="nucleotide sequence ID" value="NZ_CP049056.1"/>
</dbReference>
<evidence type="ECO:0000259" key="5">
    <source>
        <dbReference type="PROSITE" id="PS51891"/>
    </source>
</evidence>
<dbReference type="InterPro" id="IPR011057">
    <property type="entry name" value="Mss4-like_sf"/>
</dbReference>
<name>A0A7L5BUX2_9RHOB</name>
<keyword evidence="3" id="KW-0862">Zinc</keyword>
<dbReference type="EMBL" id="CP049056">
    <property type="protein sequence ID" value="QIE56110.1"/>
    <property type="molecule type" value="Genomic_DNA"/>
</dbReference>
<accession>A0A7L5BUX2</accession>
<comment type="similarity">
    <text evidence="1">Belongs to the Gfa family.</text>
</comment>
<organism evidence="6 7">
    <name type="scientific">Pikeienuella piscinae</name>
    <dbReference type="NCBI Taxonomy" id="2748098"/>
    <lineage>
        <taxon>Bacteria</taxon>
        <taxon>Pseudomonadati</taxon>
        <taxon>Pseudomonadota</taxon>
        <taxon>Alphaproteobacteria</taxon>
        <taxon>Rhodobacterales</taxon>
        <taxon>Paracoccaceae</taxon>
        <taxon>Pikeienuella</taxon>
    </lineage>
</organism>
<evidence type="ECO:0000313" key="7">
    <source>
        <dbReference type="Proteomes" id="UP000503336"/>
    </source>
</evidence>
<evidence type="ECO:0000256" key="3">
    <source>
        <dbReference type="ARBA" id="ARBA00022833"/>
    </source>
</evidence>
<dbReference type="InterPro" id="IPR006913">
    <property type="entry name" value="CENP-V/GFA"/>
</dbReference>
<dbReference type="PANTHER" id="PTHR33337:SF40">
    <property type="entry name" value="CENP-V_GFA DOMAIN-CONTAINING PROTEIN-RELATED"/>
    <property type="match status" value="1"/>
</dbReference>
<keyword evidence="4" id="KW-0456">Lyase</keyword>
<evidence type="ECO:0000256" key="2">
    <source>
        <dbReference type="ARBA" id="ARBA00022723"/>
    </source>
</evidence>
<gene>
    <name evidence="6" type="ORF">G5B40_11965</name>
</gene>
<keyword evidence="2" id="KW-0479">Metal-binding</keyword>
<dbReference type="AlphaFoldDB" id="A0A7L5BUX2"/>
<dbReference type="GO" id="GO:0016846">
    <property type="term" value="F:carbon-sulfur lyase activity"/>
    <property type="evidence" value="ECO:0007669"/>
    <property type="project" value="InterPro"/>
</dbReference>
<evidence type="ECO:0000256" key="1">
    <source>
        <dbReference type="ARBA" id="ARBA00005495"/>
    </source>
</evidence>
<keyword evidence="7" id="KW-1185">Reference proteome</keyword>
<proteinExistence type="inferred from homology"/>
<dbReference type="Proteomes" id="UP000503336">
    <property type="component" value="Chromosome"/>
</dbReference>
<dbReference type="GO" id="GO:0046872">
    <property type="term" value="F:metal ion binding"/>
    <property type="evidence" value="ECO:0007669"/>
    <property type="project" value="UniProtKB-KW"/>
</dbReference>
<sequence length="131" mass="14084">MTETHTGSCLCGGVAYEVDGPLRAVWGCHCRQCRKTSGHHVAATAAPAEAHRLTAEETLRWYRSSAGAERGFCGRCGGNLFWRRVGGATISIFAGTLDAPTGLSLTRHIFARYKGDYYDLADGAGIFPESD</sequence>
<evidence type="ECO:0000256" key="4">
    <source>
        <dbReference type="ARBA" id="ARBA00023239"/>
    </source>
</evidence>
<dbReference type="Gene3D" id="3.90.1590.10">
    <property type="entry name" value="glutathione-dependent formaldehyde- activating enzyme (gfa)"/>
    <property type="match status" value="1"/>
</dbReference>
<dbReference type="Pfam" id="PF04828">
    <property type="entry name" value="GFA"/>
    <property type="match status" value="1"/>
</dbReference>